<gene>
    <name evidence="10" type="ORF">DASC09_002160</name>
</gene>
<dbReference type="Pfam" id="PF00638">
    <property type="entry name" value="Ran_BP1"/>
    <property type="match status" value="1"/>
</dbReference>
<keyword evidence="2" id="KW-0813">Transport</keyword>
<dbReference type="InterPro" id="IPR015007">
    <property type="entry name" value="NUP2/50/61"/>
</dbReference>
<dbReference type="RefSeq" id="XP_064849891.1">
    <property type="nucleotide sequence ID" value="XM_064993819.1"/>
</dbReference>
<evidence type="ECO:0000256" key="8">
    <source>
        <dbReference type="SAM" id="MobiDB-lite"/>
    </source>
</evidence>
<feature type="compositionally biased region" description="Basic and acidic residues" evidence="8">
    <location>
        <begin position="514"/>
        <end position="523"/>
    </location>
</feature>
<feature type="compositionally biased region" description="Low complexity" evidence="8">
    <location>
        <begin position="497"/>
        <end position="509"/>
    </location>
</feature>
<keyword evidence="11" id="KW-1185">Reference proteome</keyword>
<reference evidence="10 11" key="1">
    <citation type="journal article" date="2023" name="Elife">
        <title>Identification of key yeast species and microbe-microbe interactions impacting larval growth of Drosophila in the wild.</title>
        <authorList>
            <person name="Mure A."/>
            <person name="Sugiura Y."/>
            <person name="Maeda R."/>
            <person name="Honda K."/>
            <person name="Sakurai N."/>
            <person name="Takahashi Y."/>
            <person name="Watada M."/>
            <person name="Katoh T."/>
            <person name="Gotoh A."/>
            <person name="Gotoh Y."/>
            <person name="Taniguchi I."/>
            <person name="Nakamura K."/>
            <person name="Hayashi T."/>
            <person name="Katayama T."/>
            <person name="Uemura T."/>
            <person name="Hattori Y."/>
        </authorList>
    </citation>
    <scope>NUCLEOTIDE SEQUENCE [LARGE SCALE GENOMIC DNA]</scope>
    <source>
        <strain evidence="10 11">SC-9</strain>
    </source>
</reference>
<feature type="region of interest" description="Disordered" evidence="8">
    <location>
        <begin position="1"/>
        <end position="129"/>
    </location>
</feature>
<dbReference type="AlphaFoldDB" id="A0AAV5QE21"/>
<dbReference type="GO" id="GO:0015031">
    <property type="term" value="P:protein transport"/>
    <property type="evidence" value="ECO:0007669"/>
    <property type="project" value="UniProtKB-KW"/>
</dbReference>
<feature type="compositionally biased region" description="Basic and acidic residues" evidence="8">
    <location>
        <begin position="618"/>
        <end position="627"/>
    </location>
</feature>
<evidence type="ECO:0000256" key="3">
    <source>
        <dbReference type="ARBA" id="ARBA00022816"/>
    </source>
</evidence>
<keyword evidence="7" id="KW-0539">Nucleus</keyword>
<comment type="subcellular location">
    <subcellularLocation>
        <location evidence="1">Nucleus</location>
        <location evidence="1">Nuclear pore complex</location>
    </subcellularLocation>
</comment>
<evidence type="ECO:0000313" key="11">
    <source>
        <dbReference type="Proteomes" id="UP001360560"/>
    </source>
</evidence>
<evidence type="ECO:0000256" key="5">
    <source>
        <dbReference type="ARBA" id="ARBA00023010"/>
    </source>
</evidence>
<dbReference type="SMART" id="SM00160">
    <property type="entry name" value="RanBD"/>
    <property type="match status" value="1"/>
</dbReference>
<dbReference type="InterPro" id="IPR011993">
    <property type="entry name" value="PH-like_dom_sf"/>
</dbReference>
<keyword evidence="5" id="KW-0811">Translocation</keyword>
<feature type="region of interest" description="Disordered" evidence="8">
    <location>
        <begin position="333"/>
        <end position="353"/>
    </location>
</feature>
<feature type="compositionally biased region" description="Low complexity" evidence="8">
    <location>
        <begin position="455"/>
        <end position="468"/>
    </location>
</feature>
<keyword evidence="4" id="KW-0653">Protein transport</keyword>
<sequence>MNKRTANYQATKDDRRGEDEDDDVPQEAKLASEDILSKRKILKPRSRLTGSAKFSPQIDSKNTSVAADEDKPKANPFGSFASASQSLSSTSSIFGNGSSNSNSSTTESTKPNPFGKFKTSNSEVSSTTSNLYPVNSLSKFSSSTVTAPSSTSNEHSSIASQIKALNENFMQALTISSKKAPLGDYTDYCDKYIKYFKQIRDGSVSKSGPGALPAKISSIPKPSIAPVSDAQKAVEPASKPAIVAITEDSDDDSDDEKIEIKGPTFSFTQSTGTKSNSVFKFGAAAKKKKVTSDSDSEDEIEIKGPEFTLSNVTAKNTKVDTAFTWGKKAIVGEKKEEEKKEEAPKTGFTFDAKKTEEAPKTGFTFDAKKTEEAPKTGFAFGAKKTEEAPKTGFTFGAKKTEESPKTGFNFGTAKTEEAPKTGFTFGANKSEEAPKTGFNFGAMSSKPDTSAEKPAFSFGASAASSSSSEKTSDAPKPAFNFGTMKAAPASGDTNGNSKPAFSFSFASKPQSEPTETKENEDAAKPAAPAFSFTPSNTTGSTPSFSFGKTTTTDSVKPTAAFNFSNTANAKPAETPAKASLFGNSGATGGSIFGGANSGAPVFGNSNAGKFNFSFAKPAESKPTESKPVESSSSEPSDQPKPAASTEPNDEKFAGEENEEITYNKKAKLLQIEDGKYVTKGLGFLRILENKETKKFRLVLRSEGSNNVLLNTYVMKEVKYETAGKNTLKIPIFNDGKVEVYFIRVKSGPDLITAIDKCKESM</sequence>
<dbReference type="EMBL" id="BTFZ01000001">
    <property type="protein sequence ID" value="GMM32891.1"/>
    <property type="molecule type" value="Genomic_DNA"/>
</dbReference>
<evidence type="ECO:0000259" key="9">
    <source>
        <dbReference type="PROSITE" id="PS50196"/>
    </source>
</evidence>
<evidence type="ECO:0000313" key="10">
    <source>
        <dbReference type="EMBL" id="GMM32891.1"/>
    </source>
</evidence>
<dbReference type="Gene3D" id="2.30.29.30">
    <property type="entry name" value="Pleckstrin-homology domain (PH domain)/Phosphotyrosine-binding domain (PTB)"/>
    <property type="match status" value="1"/>
</dbReference>
<protein>
    <recommendedName>
        <fullName evidence="9">RanBD1 domain-containing protein</fullName>
    </recommendedName>
</protein>
<dbReference type="InterPro" id="IPR000156">
    <property type="entry name" value="Ran_bind_dom"/>
</dbReference>
<feature type="compositionally biased region" description="Low complexity" evidence="8">
    <location>
        <begin position="79"/>
        <end position="109"/>
    </location>
</feature>
<comment type="caution">
    <text evidence="10">The sequence shown here is derived from an EMBL/GenBank/DDBJ whole genome shotgun (WGS) entry which is preliminary data.</text>
</comment>
<dbReference type="SUPFAM" id="SSF50729">
    <property type="entry name" value="PH domain-like"/>
    <property type="match status" value="1"/>
</dbReference>
<dbReference type="GeneID" id="90070870"/>
<evidence type="ECO:0000256" key="7">
    <source>
        <dbReference type="ARBA" id="ARBA00023242"/>
    </source>
</evidence>
<name>A0AAV5QE21_9ASCO</name>
<dbReference type="GO" id="GO:0005643">
    <property type="term" value="C:nuclear pore"/>
    <property type="evidence" value="ECO:0007669"/>
    <property type="project" value="UniProtKB-SubCell"/>
</dbReference>
<evidence type="ECO:0000256" key="4">
    <source>
        <dbReference type="ARBA" id="ARBA00022927"/>
    </source>
</evidence>
<feature type="region of interest" description="Disordered" evidence="8">
    <location>
        <begin position="617"/>
        <end position="657"/>
    </location>
</feature>
<feature type="compositionally biased region" description="Low complexity" evidence="8">
    <location>
        <begin position="628"/>
        <end position="641"/>
    </location>
</feature>
<keyword evidence="6" id="KW-0906">Nuclear pore complex</keyword>
<proteinExistence type="predicted"/>
<feature type="compositionally biased region" description="Basic and acidic residues" evidence="8">
    <location>
        <begin position="333"/>
        <end position="344"/>
    </location>
</feature>
<evidence type="ECO:0000256" key="2">
    <source>
        <dbReference type="ARBA" id="ARBA00022448"/>
    </source>
</evidence>
<dbReference type="GO" id="GO:0051028">
    <property type="term" value="P:mRNA transport"/>
    <property type="evidence" value="ECO:0007669"/>
    <property type="project" value="UniProtKB-KW"/>
</dbReference>
<feature type="compositionally biased region" description="Polar residues" evidence="8">
    <location>
        <begin position="532"/>
        <end position="551"/>
    </location>
</feature>
<keyword evidence="3" id="KW-0509">mRNA transport</keyword>
<feature type="compositionally biased region" description="Polar residues" evidence="8">
    <location>
        <begin position="48"/>
        <end position="65"/>
    </location>
</feature>
<dbReference type="PROSITE" id="PS50196">
    <property type="entry name" value="RANBD1"/>
    <property type="match status" value="1"/>
</dbReference>
<feature type="domain" description="RanBD1" evidence="9">
    <location>
        <begin position="638"/>
        <end position="720"/>
    </location>
</feature>
<organism evidence="10 11">
    <name type="scientific">Saccharomycopsis crataegensis</name>
    <dbReference type="NCBI Taxonomy" id="43959"/>
    <lineage>
        <taxon>Eukaryota</taxon>
        <taxon>Fungi</taxon>
        <taxon>Dikarya</taxon>
        <taxon>Ascomycota</taxon>
        <taxon>Saccharomycotina</taxon>
        <taxon>Saccharomycetes</taxon>
        <taxon>Saccharomycopsidaceae</taxon>
        <taxon>Saccharomycopsis</taxon>
    </lineage>
</organism>
<feature type="compositionally biased region" description="Low complexity" evidence="8">
    <location>
        <begin position="119"/>
        <end position="129"/>
    </location>
</feature>
<evidence type="ECO:0000256" key="6">
    <source>
        <dbReference type="ARBA" id="ARBA00023132"/>
    </source>
</evidence>
<dbReference type="PANTHER" id="PTHR38697">
    <property type="entry name" value="NUCLEAR PORE COMPLEX PROTEIN SIMILAR TO S. CEREVISIAE NUP2 (EUROFUNG)"/>
    <property type="match status" value="1"/>
</dbReference>
<dbReference type="Proteomes" id="UP001360560">
    <property type="component" value="Unassembled WGS sequence"/>
</dbReference>
<feature type="region of interest" description="Disordered" evidence="8">
    <location>
        <begin position="389"/>
        <end position="551"/>
    </location>
</feature>
<feature type="compositionally biased region" description="Polar residues" evidence="8">
    <location>
        <begin position="1"/>
        <end position="10"/>
    </location>
</feature>
<evidence type="ECO:0000256" key="1">
    <source>
        <dbReference type="ARBA" id="ARBA00004567"/>
    </source>
</evidence>
<dbReference type="InterPro" id="IPR053074">
    <property type="entry name" value="NPC_Nucleoporin"/>
</dbReference>
<accession>A0AAV5QE21</accession>
<dbReference type="Pfam" id="PF08911">
    <property type="entry name" value="NUP50"/>
    <property type="match status" value="1"/>
</dbReference>
<dbReference type="PANTHER" id="PTHR38697:SF1">
    <property type="entry name" value="NUCLEAR PORE COMPLEX PROTEIN SIMILAR TO S. CEREVISIAE NUP2 (EUROFUNG)"/>
    <property type="match status" value="1"/>
</dbReference>